<protein>
    <submittedName>
        <fullName evidence="2">Uncharacterized protein</fullName>
    </submittedName>
</protein>
<evidence type="ECO:0000313" key="3">
    <source>
        <dbReference type="Proteomes" id="UP000299102"/>
    </source>
</evidence>
<evidence type="ECO:0000313" key="2">
    <source>
        <dbReference type="EMBL" id="GBP08046.1"/>
    </source>
</evidence>
<sequence length="157" mass="17172">MNIENTSCVSISPIPLLGYGFHFTPYPVAVSITETIKRTFTKFVGSKRNSFGISRVTPPRLPVRGDVGPALLERVKITTGAGTESRSGPPRRARDAVSPPHYIYTTHDPESPVTNGGPLPSSGRESTWREAITRRHSVRGRHSRFSSIPVVMDSTSD</sequence>
<keyword evidence="3" id="KW-1185">Reference proteome</keyword>
<evidence type="ECO:0000256" key="1">
    <source>
        <dbReference type="SAM" id="MobiDB-lite"/>
    </source>
</evidence>
<comment type="caution">
    <text evidence="2">The sequence shown here is derived from an EMBL/GenBank/DDBJ whole genome shotgun (WGS) entry which is preliminary data.</text>
</comment>
<name>A0A4C1T1G4_EUMVA</name>
<dbReference type="EMBL" id="BGZK01000029">
    <property type="protein sequence ID" value="GBP08046.1"/>
    <property type="molecule type" value="Genomic_DNA"/>
</dbReference>
<gene>
    <name evidence="2" type="ORF">EVAR_2862_1</name>
</gene>
<organism evidence="2 3">
    <name type="scientific">Eumeta variegata</name>
    <name type="common">Bagworm moth</name>
    <name type="synonym">Eumeta japonica</name>
    <dbReference type="NCBI Taxonomy" id="151549"/>
    <lineage>
        <taxon>Eukaryota</taxon>
        <taxon>Metazoa</taxon>
        <taxon>Ecdysozoa</taxon>
        <taxon>Arthropoda</taxon>
        <taxon>Hexapoda</taxon>
        <taxon>Insecta</taxon>
        <taxon>Pterygota</taxon>
        <taxon>Neoptera</taxon>
        <taxon>Endopterygota</taxon>
        <taxon>Lepidoptera</taxon>
        <taxon>Glossata</taxon>
        <taxon>Ditrysia</taxon>
        <taxon>Tineoidea</taxon>
        <taxon>Psychidae</taxon>
        <taxon>Oiketicinae</taxon>
        <taxon>Eumeta</taxon>
    </lineage>
</organism>
<feature type="region of interest" description="Disordered" evidence="1">
    <location>
        <begin position="77"/>
        <end position="126"/>
    </location>
</feature>
<accession>A0A4C1T1G4</accession>
<dbReference type="Proteomes" id="UP000299102">
    <property type="component" value="Unassembled WGS sequence"/>
</dbReference>
<proteinExistence type="predicted"/>
<reference evidence="2 3" key="1">
    <citation type="journal article" date="2019" name="Commun. Biol.">
        <title>The bagworm genome reveals a unique fibroin gene that provides high tensile strength.</title>
        <authorList>
            <person name="Kono N."/>
            <person name="Nakamura H."/>
            <person name="Ohtoshi R."/>
            <person name="Tomita M."/>
            <person name="Numata K."/>
            <person name="Arakawa K."/>
        </authorList>
    </citation>
    <scope>NUCLEOTIDE SEQUENCE [LARGE SCALE GENOMIC DNA]</scope>
</reference>
<dbReference type="AlphaFoldDB" id="A0A4C1T1G4"/>